<feature type="compositionally biased region" description="Pro residues" evidence="1">
    <location>
        <begin position="75"/>
        <end position="86"/>
    </location>
</feature>
<feature type="compositionally biased region" description="Low complexity" evidence="1">
    <location>
        <begin position="61"/>
        <end position="72"/>
    </location>
</feature>
<proteinExistence type="predicted"/>
<evidence type="ECO:0000256" key="1">
    <source>
        <dbReference type="SAM" id="MobiDB-lite"/>
    </source>
</evidence>
<evidence type="ECO:0000313" key="2">
    <source>
        <dbReference type="EMBL" id="KAF0774187.1"/>
    </source>
</evidence>
<keyword evidence="3" id="KW-1185">Reference proteome</keyword>
<dbReference type="EMBL" id="VUJU01000003">
    <property type="protein sequence ID" value="KAF0774187.1"/>
    <property type="molecule type" value="Genomic_DNA"/>
</dbReference>
<feature type="region of interest" description="Disordered" evidence="1">
    <location>
        <begin position="46"/>
        <end position="158"/>
    </location>
</feature>
<gene>
    <name evidence="2" type="ORF">FWK35_00004378</name>
</gene>
<protein>
    <submittedName>
        <fullName evidence="2">cAMP-specific 3',5'-cyclic phosphodiesterase isoform X3</fullName>
    </submittedName>
</protein>
<feature type="compositionally biased region" description="Basic residues" evidence="1">
    <location>
        <begin position="132"/>
        <end position="158"/>
    </location>
</feature>
<comment type="caution">
    <text evidence="2">The sequence shown here is derived from an EMBL/GenBank/DDBJ whole genome shotgun (WGS) entry which is preliminary data.</text>
</comment>
<reference evidence="2 3" key="1">
    <citation type="submission" date="2019-08" db="EMBL/GenBank/DDBJ databases">
        <title>Whole genome of Aphis craccivora.</title>
        <authorList>
            <person name="Voronova N.V."/>
            <person name="Shulinski R.S."/>
            <person name="Bandarenka Y.V."/>
            <person name="Zhorov D.G."/>
            <person name="Warner D."/>
        </authorList>
    </citation>
    <scope>NUCLEOTIDE SEQUENCE [LARGE SCALE GENOMIC DNA]</scope>
    <source>
        <strain evidence="2">180601</strain>
        <tissue evidence="2">Whole Body</tissue>
    </source>
</reference>
<dbReference type="Proteomes" id="UP000478052">
    <property type="component" value="Unassembled WGS sequence"/>
</dbReference>
<sequence>MLAALTVYRVRLREWLREVSGSGNYRAAAAAAATDTAVDTTADTTAAAGDTGTMDRENGTAAAQPAATAVSAVKQPPPVPSSPPPSRSVSSDDRPQPQPLCRPPVDPVEEEYIATVLSSMPEDMPLPPLAYTRRRSSSKTHTRLYRIRLPPKPRRAKR</sequence>
<dbReference type="AlphaFoldDB" id="A0A6G0ZS33"/>
<organism evidence="2 3">
    <name type="scientific">Aphis craccivora</name>
    <name type="common">Cowpea aphid</name>
    <dbReference type="NCBI Taxonomy" id="307492"/>
    <lineage>
        <taxon>Eukaryota</taxon>
        <taxon>Metazoa</taxon>
        <taxon>Ecdysozoa</taxon>
        <taxon>Arthropoda</taxon>
        <taxon>Hexapoda</taxon>
        <taxon>Insecta</taxon>
        <taxon>Pterygota</taxon>
        <taxon>Neoptera</taxon>
        <taxon>Paraneoptera</taxon>
        <taxon>Hemiptera</taxon>
        <taxon>Sternorrhyncha</taxon>
        <taxon>Aphidomorpha</taxon>
        <taxon>Aphidoidea</taxon>
        <taxon>Aphididae</taxon>
        <taxon>Aphidini</taxon>
        <taxon>Aphis</taxon>
        <taxon>Aphis</taxon>
    </lineage>
</organism>
<name>A0A6G0ZS33_APHCR</name>
<accession>A0A6G0ZS33</accession>
<evidence type="ECO:0000313" key="3">
    <source>
        <dbReference type="Proteomes" id="UP000478052"/>
    </source>
</evidence>
<dbReference type="OrthoDB" id="10575128at2759"/>
<feature type="compositionally biased region" description="Pro residues" evidence="1">
    <location>
        <begin position="96"/>
        <end position="106"/>
    </location>
</feature>